<feature type="domain" description="Major facilitator superfamily (MFS) profile" evidence="6">
    <location>
        <begin position="17"/>
        <end position="398"/>
    </location>
</feature>
<dbReference type="Pfam" id="PF07690">
    <property type="entry name" value="MFS_1"/>
    <property type="match status" value="1"/>
</dbReference>
<dbReference type="PROSITE" id="PS00217">
    <property type="entry name" value="SUGAR_TRANSPORT_2"/>
    <property type="match status" value="1"/>
</dbReference>
<dbReference type="InterPro" id="IPR036259">
    <property type="entry name" value="MFS_trans_sf"/>
</dbReference>
<dbReference type="PROSITE" id="PS50850">
    <property type="entry name" value="MFS"/>
    <property type="match status" value="1"/>
</dbReference>
<evidence type="ECO:0000256" key="1">
    <source>
        <dbReference type="ARBA" id="ARBA00004141"/>
    </source>
</evidence>
<dbReference type="Proteomes" id="UP001176468">
    <property type="component" value="Unassembled WGS sequence"/>
</dbReference>
<feature type="transmembrane region" description="Helical" evidence="5">
    <location>
        <begin position="141"/>
        <end position="163"/>
    </location>
</feature>
<feature type="transmembrane region" description="Helical" evidence="5">
    <location>
        <begin position="82"/>
        <end position="102"/>
    </location>
</feature>
<dbReference type="InterPro" id="IPR005829">
    <property type="entry name" value="Sugar_transporter_CS"/>
</dbReference>
<dbReference type="InterPro" id="IPR020846">
    <property type="entry name" value="MFS_dom"/>
</dbReference>
<evidence type="ECO:0000256" key="2">
    <source>
        <dbReference type="ARBA" id="ARBA00022692"/>
    </source>
</evidence>
<dbReference type="PANTHER" id="PTHR23508">
    <property type="entry name" value="CARBOXYLIC ACID TRANSPORTER PROTEIN HOMOLOG"/>
    <property type="match status" value="1"/>
</dbReference>
<feature type="transmembrane region" description="Helical" evidence="5">
    <location>
        <begin position="372"/>
        <end position="393"/>
    </location>
</feature>
<evidence type="ECO:0000256" key="4">
    <source>
        <dbReference type="ARBA" id="ARBA00023136"/>
    </source>
</evidence>
<evidence type="ECO:0000256" key="3">
    <source>
        <dbReference type="ARBA" id="ARBA00022989"/>
    </source>
</evidence>
<feature type="transmembrane region" description="Helical" evidence="5">
    <location>
        <begin position="21"/>
        <end position="44"/>
    </location>
</feature>
<feature type="transmembrane region" description="Helical" evidence="5">
    <location>
        <begin position="251"/>
        <end position="272"/>
    </location>
</feature>
<sequence>MSVITELKTLTPSQRSSIWASYLGWTLDAFDFFLMVFMFSAVAKEFGTDVKAAAEASFFTLAARPFGAFFFGLLADRFGRRPVMMIVILAFSGFSVLSAFAWSLTSLFVIRALFGFAMGGEWGIGASLVMESIPPKLRGPVSGLLQGGYPSGFFLASLVFYLLFDHIGWRGMFLVGVLPAILVFLIRMHVDESPAFEARKAKARINPLAELARNWKIAAYLVVLMTAFNFLSHGTQDLYPTFLKEQHKLSTQTAGLMAMVMNAGAIVGGISFGIWSETIGRKRAIIIASLCALPVIPLWAFASTPLMLGLGAFLIQVCVQGAWGIVPVHLNELSPGAVRGMFPGFAYQLGNLIASRNAVLQAGIAADHGGNYGLALAIVAGITVIVIVIWTALGPERRDVDFLEEARA</sequence>
<proteinExistence type="predicted"/>
<comment type="caution">
    <text evidence="7">The sequence shown here is derived from an EMBL/GenBank/DDBJ whole genome shotgun (WGS) entry which is preliminary data.</text>
</comment>
<comment type="subcellular location">
    <subcellularLocation>
        <location evidence="1">Membrane</location>
        <topology evidence="1">Multi-pass membrane protein</topology>
    </subcellularLocation>
</comment>
<protein>
    <submittedName>
        <fullName evidence="7">MFS transporter</fullName>
    </submittedName>
</protein>
<dbReference type="Gene3D" id="1.20.1250.20">
    <property type="entry name" value="MFS general substrate transporter like domains"/>
    <property type="match status" value="2"/>
</dbReference>
<dbReference type="RefSeq" id="WP_304559400.1">
    <property type="nucleotide sequence ID" value="NZ_JAUQSZ010000001.1"/>
</dbReference>
<feature type="transmembrane region" description="Helical" evidence="5">
    <location>
        <begin position="108"/>
        <end position="129"/>
    </location>
</feature>
<dbReference type="SUPFAM" id="SSF103473">
    <property type="entry name" value="MFS general substrate transporter"/>
    <property type="match status" value="1"/>
</dbReference>
<keyword evidence="8" id="KW-1185">Reference proteome</keyword>
<evidence type="ECO:0000256" key="5">
    <source>
        <dbReference type="SAM" id="Phobius"/>
    </source>
</evidence>
<feature type="transmembrane region" description="Helical" evidence="5">
    <location>
        <begin position="169"/>
        <end position="190"/>
    </location>
</feature>
<dbReference type="EMBL" id="JAUQSZ010000001">
    <property type="protein sequence ID" value="MDO7841017.1"/>
    <property type="molecule type" value="Genomic_DNA"/>
</dbReference>
<feature type="transmembrane region" description="Helical" evidence="5">
    <location>
        <begin position="342"/>
        <end position="366"/>
    </location>
</feature>
<dbReference type="InterPro" id="IPR011701">
    <property type="entry name" value="MFS"/>
</dbReference>
<keyword evidence="2 5" id="KW-0812">Transmembrane</keyword>
<organism evidence="7 8">
    <name type="scientific">Sphingomonas immobilis</name>
    <dbReference type="NCBI Taxonomy" id="3063997"/>
    <lineage>
        <taxon>Bacteria</taxon>
        <taxon>Pseudomonadati</taxon>
        <taxon>Pseudomonadota</taxon>
        <taxon>Alphaproteobacteria</taxon>
        <taxon>Sphingomonadales</taxon>
        <taxon>Sphingomonadaceae</taxon>
        <taxon>Sphingomonas</taxon>
    </lineage>
</organism>
<evidence type="ECO:0000259" key="6">
    <source>
        <dbReference type="PROSITE" id="PS50850"/>
    </source>
</evidence>
<feature type="transmembrane region" description="Helical" evidence="5">
    <location>
        <begin position="56"/>
        <end position="75"/>
    </location>
</feature>
<name>A0ABT8ZTW7_9SPHN</name>
<dbReference type="PANTHER" id="PTHR23508:SF10">
    <property type="entry name" value="CARBOXYLIC ACID TRANSPORTER PROTEIN HOMOLOG"/>
    <property type="match status" value="1"/>
</dbReference>
<accession>A0ABT8ZTW7</accession>
<keyword evidence="3 5" id="KW-1133">Transmembrane helix</keyword>
<keyword evidence="4 5" id="KW-0472">Membrane</keyword>
<gene>
    <name evidence="7" type="ORF">Q5H94_01650</name>
</gene>
<evidence type="ECO:0000313" key="7">
    <source>
        <dbReference type="EMBL" id="MDO7841017.1"/>
    </source>
</evidence>
<reference evidence="7" key="1">
    <citation type="submission" date="2023-07" db="EMBL/GenBank/DDBJ databases">
        <authorList>
            <person name="Kim M.K."/>
        </authorList>
    </citation>
    <scope>NUCLEOTIDE SEQUENCE</scope>
    <source>
        <strain evidence="7">CA1-15</strain>
    </source>
</reference>
<evidence type="ECO:0000313" key="8">
    <source>
        <dbReference type="Proteomes" id="UP001176468"/>
    </source>
</evidence>
<feature type="transmembrane region" description="Helical" evidence="5">
    <location>
        <begin position="211"/>
        <end position="231"/>
    </location>
</feature>